<evidence type="ECO:0000313" key="3">
    <source>
        <dbReference type="Proteomes" id="UP001447188"/>
    </source>
</evidence>
<evidence type="ECO:0000259" key="1">
    <source>
        <dbReference type="Pfam" id="PF01419"/>
    </source>
</evidence>
<evidence type="ECO:0000313" key="2">
    <source>
        <dbReference type="EMBL" id="KAL0634510.1"/>
    </source>
</evidence>
<dbReference type="Gene3D" id="2.100.10.30">
    <property type="entry name" value="Jacalin-like lectin domain"/>
    <property type="match status" value="1"/>
</dbReference>
<comment type="caution">
    <text evidence="2">The sequence shown here is derived from an EMBL/GenBank/DDBJ whole genome shotgun (WGS) entry which is preliminary data.</text>
</comment>
<dbReference type="SUPFAM" id="SSF51101">
    <property type="entry name" value="Mannose-binding lectins"/>
    <property type="match status" value="1"/>
</dbReference>
<dbReference type="EMBL" id="JBBBZM010000092">
    <property type="protein sequence ID" value="KAL0634510.1"/>
    <property type="molecule type" value="Genomic_DNA"/>
</dbReference>
<protein>
    <recommendedName>
        <fullName evidence="1">Jacalin-type lectin domain-containing protein</fullName>
    </recommendedName>
</protein>
<keyword evidence="3" id="KW-1185">Reference proteome</keyword>
<dbReference type="InterPro" id="IPR001229">
    <property type="entry name" value="Jacalin-like_lectin_dom"/>
</dbReference>
<gene>
    <name evidence="2" type="ORF">Q9L58_006528</name>
</gene>
<dbReference type="InterPro" id="IPR036404">
    <property type="entry name" value="Jacalin-like_lectin_dom_sf"/>
</dbReference>
<sequence length="338" mass="38090">MTPRYTVTTAEFGNKVSSDFSDIQSVVDLENALIDRIIVRYNNYITSLTVHYVGSKHPAIQRGGYENRTNGEHFMNEVVLESDEWITRIEGNYLPKLISGIKFVSNTGRTWGPLFRRKLLKATFAEYARPAIPTGLQKFEIETVVKPIVQSTRAVSAFARQLMSTVITLRIGQDSTEFHVYEVVIRRLPFFQVVLASAPGEAITLPDDQADLARIPIYCAAGIPDSELGKGYFHVAVYAVGMKYECETLVQRAVENFRNVLKQLSGLDVIDLWKAAYLEGLYLSQFEGDDNLHSFMEGLPKLIGDLYGSNREEMENMVAEYPELGCDLLRLISTSHEI</sequence>
<organism evidence="2 3">
    <name type="scientific">Discina gigas</name>
    <dbReference type="NCBI Taxonomy" id="1032678"/>
    <lineage>
        <taxon>Eukaryota</taxon>
        <taxon>Fungi</taxon>
        <taxon>Dikarya</taxon>
        <taxon>Ascomycota</taxon>
        <taxon>Pezizomycotina</taxon>
        <taxon>Pezizomycetes</taxon>
        <taxon>Pezizales</taxon>
        <taxon>Discinaceae</taxon>
        <taxon>Discina</taxon>
    </lineage>
</organism>
<feature type="domain" description="Jacalin-type lectin" evidence="1">
    <location>
        <begin position="29"/>
        <end position="115"/>
    </location>
</feature>
<name>A0ABR3GFF2_9PEZI</name>
<dbReference type="Proteomes" id="UP001447188">
    <property type="component" value="Unassembled WGS sequence"/>
</dbReference>
<accession>A0ABR3GFF2</accession>
<dbReference type="Pfam" id="PF01419">
    <property type="entry name" value="Jacalin"/>
    <property type="match status" value="1"/>
</dbReference>
<proteinExistence type="predicted"/>
<reference evidence="2 3" key="1">
    <citation type="submission" date="2024-02" db="EMBL/GenBank/DDBJ databases">
        <title>Discinaceae phylogenomics.</title>
        <authorList>
            <person name="Dirks A.C."/>
            <person name="James T.Y."/>
        </authorList>
    </citation>
    <scope>NUCLEOTIDE SEQUENCE [LARGE SCALE GENOMIC DNA]</scope>
    <source>
        <strain evidence="2 3">ACD0624</strain>
    </source>
</reference>